<dbReference type="GO" id="GO:0005315">
    <property type="term" value="F:phosphate transmembrane transporter activity"/>
    <property type="evidence" value="ECO:0007669"/>
    <property type="project" value="InterPro"/>
</dbReference>
<evidence type="ECO:0000256" key="7">
    <source>
        <dbReference type="ARBA" id="ARBA00022989"/>
    </source>
</evidence>
<dbReference type="EMBL" id="CP159203">
    <property type="protein sequence ID" value="XCF15169.1"/>
    <property type="molecule type" value="Genomic_DNA"/>
</dbReference>
<feature type="transmembrane region" description="Helical" evidence="9">
    <location>
        <begin position="156"/>
        <end position="176"/>
    </location>
</feature>
<dbReference type="InterPro" id="IPR035906">
    <property type="entry name" value="MetI-like_sf"/>
</dbReference>
<comment type="subcellular location">
    <subcellularLocation>
        <location evidence="1 9">Cell membrane</location>
        <topology evidence="1 9">Multi-pass membrane protein</topology>
    </subcellularLocation>
</comment>
<dbReference type="NCBIfam" id="TIGR02138">
    <property type="entry name" value="phosphate_pstC"/>
    <property type="match status" value="1"/>
</dbReference>
<dbReference type="PANTHER" id="PTHR30425">
    <property type="entry name" value="PHOSPHATE TRANSPORT SYSTEM PERMEASE PROTEIN PST"/>
    <property type="match status" value="1"/>
</dbReference>
<dbReference type="AlphaFoldDB" id="A0AAU8C8C0"/>
<dbReference type="GO" id="GO:0006817">
    <property type="term" value="P:phosphate ion transport"/>
    <property type="evidence" value="ECO:0007669"/>
    <property type="project" value="UniProtKB-KW"/>
</dbReference>
<feature type="transmembrane region" description="Helical" evidence="9">
    <location>
        <begin position="21"/>
        <end position="42"/>
    </location>
</feature>
<dbReference type="GeneID" id="91107632"/>
<keyword evidence="8 9" id="KW-0472">Membrane</keyword>
<feature type="transmembrane region" description="Helical" evidence="9">
    <location>
        <begin position="272"/>
        <end position="294"/>
    </location>
</feature>
<sequence length="304" mass="32554">MSSDGSKLRRRLAVEGVSGAWFRAAGYFAVLVFALIGATLVWKSLPIISQYSVVELLTSATWDPAQNRFGFMPAIVGTVAVSVISMVIGAPIAILTAIYLAEYATDPWKSVISTFVDALAAIPGVVFGLVGLIVVVPFVREYLAPAFGADSAGQGILTASLVMSIIVTPFIVSLTVESLESLPHELREATLSLGATEWEVTKHVLLRAAGPGILSALLLGFGRVFGATIVPAMLIGSQTVLPESVFSPGQTLTTVIVNDFGELMSLPLTQSALIFVGLLLLVVVWLFNFAAMLLRRRLERRWQY</sequence>
<evidence type="ECO:0000256" key="4">
    <source>
        <dbReference type="ARBA" id="ARBA00022475"/>
    </source>
</evidence>
<dbReference type="CDD" id="cd06261">
    <property type="entry name" value="TM_PBP2"/>
    <property type="match status" value="1"/>
</dbReference>
<evidence type="ECO:0000256" key="2">
    <source>
        <dbReference type="ARBA" id="ARBA00007069"/>
    </source>
</evidence>
<feature type="domain" description="ABC transmembrane type-1" evidence="11">
    <location>
        <begin position="75"/>
        <end position="291"/>
    </location>
</feature>
<feature type="transmembrane region" description="Helical" evidence="9">
    <location>
        <begin position="112"/>
        <end position="136"/>
    </location>
</feature>
<feature type="transmembrane region" description="Helical" evidence="9">
    <location>
        <begin position="71"/>
        <end position="100"/>
    </location>
</feature>
<evidence type="ECO:0000256" key="6">
    <source>
        <dbReference type="ARBA" id="ARBA00022692"/>
    </source>
</evidence>
<feature type="transmembrane region" description="Helical" evidence="9">
    <location>
        <begin position="212"/>
        <end position="235"/>
    </location>
</feature>
<keyword evidence="3 9" id="KW-0813">Transport</keyword>
<keyword evidence="6 9" id="KW-0812">Transmembrane</keyword>
<reference evidence="12" key="1">
    <citation type="submission" date="2024-06" db="EMBL/GenBank/DDBJ databases">
        <title>Genome Sequence of an extremely halophilic archaeon isolated from Permian era halite, Salado Formation, Carlsbad, New Mexico: Halobacterium sp. strain NMX12-1.</title>
        <authorList>
            <person name="Sotoa L."/>
            <person name="DasSarma P."/>
            <person name="Anton B.P."/>
            <person name="Vincze T."/>
            <person name="Verma I."/>
            <person name="Eralp B."/>
            <person name="Powers D.W."/>
            <person name="Dozier B.L."/>
            <person name="Roberts R.J."/>
            <person name="DasSarma S."/>
        </authorList>
    </citation>
    <scope>NUCLEOTIDE SEQUENCE</scope>
    <source>
        <strain evidence="12">NMX12-1</strain>
        <plasmid evidence="12">pNMX12-1_234</plasmid>
    </source>
</reference>
<dbReference type="InterPro" id="IPR000515">
    <property type="entry name" value="MetI-like"/>
</dbReference>
<dbReference type="InterPro" id="IPR051124">
    <property type="entry name" value="Phosphate_Transport_Permease"/>
</dbReference>
<keyword evidence="4 10" id="KW-1003">Cell membrane</keyword>
<dbReference type="KEGG" id="hanx:ABSL23_00740"/>
<evidence type="ECO:0000259" key="11">
    <source>
        <dbReference type="PROSITE" id="PS50928"/>
    </source>
</evidence>
<dbReference type="Pfam" id="PF00528">
    <property type="entry name" value="BPD_transp_1"/>
    <property type="match status" value="1"/>
</dbReference>
<evidence type="ECO:0000256" key="1">
    <source>
        <dbReference type="ARBA" id="ARBA00004651"/>
    </source>
</evidence>
<dbReference type="InterPro" id="IPR011864">
    <property type="entry name" value="Phosphate_PstC"/>
</dbReference>
<comment type="similarity">
    <text evidence="2 10">Belongs to the binding-protein-dependent transport system permease family. CysTW subfamily.</text>
</comment>
<dbReference type="GO" id="GO:0005886">
    <property type="term" value="C:plasma membrane"/>
    <property type="evidence" value="ECO:0007669"/>
    <property type="project" value="UniProtKB-SubCell"/>
</dbReference>
<organism evidence="12">
    <name type="scientific">Halobacterium sp. NMX12-1</name>
    <dbReference type="NCBI Taxonomy" id="3166650"/>
    <lineage>
        <taxon>Archaea</taxon>
        <taxon>Methanobacteriati</taxon>
        <taxon>Methanobacteriota</taxon>
        <taxon>Stenosarchaea group</taxon>
        <taxon>Halobacteria</taxon>
        <taxon>Halobacteriales</taxon>
        <taxon>Halobacteriaceae</taxon>
        <taxon>Halobacterium</taxon>
    </lineage>
</organism>
<dbReference type="PROSITE" id="PS50928">
    <property type="entry name" value="ABC_TM1"/>
    <property type="match status" value="1"/>
</dbReference>
<evidence type="ECO:0000256" key="3">
    <source>
        <dbReference type="ARBA" id="ARBA00022448"/>
    </source>
</evidence>
<evidence type="ECO:0000256" key="9">
    <source>
        <dbReference type="RuleBase" id="RU363032"/>
    </source>
</evidence>
<evidence type="ECO:0000256" key="10">
    <source>
        <dbReference type="RuleBase" id="RU363054"/>
    </source>
</evidence>
<evidence type="ECO:0000313" key="12">
    <source>
        <dbReference type="EMBL" id="XCF15169.1"/>
    </source>
</evidence>
<proteinExistence type="inferred from homology"/>
<geneLocation type="plasmid" evidence="12">
    <name>pNMX12-1_234</name>
</geneLocation>
<keyword evidence="12" id="KW-0614">Plasmid</keyword>
<name>A0AAU8C8C0_9EURY</name>
<dbReference type="SUPFAM" id="SSF161098">
    <property type="entry name" value="MetI-like"/>
    <property type="match status" value="1"/>
</dbReference>
<dbReference type="Gene3D" id="1.10.3720.10">
    <property type="entry name" value="MetI-like"/>
    <property type="match status" value="1"/>
</dbReference>
<comment type="function">
    <text evidence="10">Part of the binding-protein-dependent transport system for phosphate; probably responsible for the translocation of the substrate across the membrane.</text>
</comment>
<dbReference type="PANTHER" id="PTHR30425:SF1">
    <property type="entry name" value="PHOSPHATE TRANSPORT SYSTEM PERMEASE PROTEIN PSTC"/>
    <property type="match status" value="1"/>
</dbReference>
<evidence type="ECO:0000256" key="5">
    <source>
        <dbReference type="ARBA" id="ARBA00022592"/>
    </source>
</evidence>
<keyword evidence="5 10" id="KW-0592">Phosphate transport</keyword>
<evidence type="ECO:0000256" key="8">
    <source>
        <dbReference type="ARBA" id="ARBA00023136"/>
    </source>
</evidence>
<keyword evidence="7 9" id="KW-1133">Transmembrane helix</keyword>
<dbReference type="RefSeq" id="WP_353633283.1">
    <property type="nucleotide sequence ID" value="NZ_CP159203.1"/>
</dbReference>
<accession>A0AAU8C8C0</accession>
<gene>
    <name evidence="12" type="primary">pstC</name>
    <name evidence="12" type="ORF">ABSL23_00740</name>
</gene>
<protein>
    <recommendedName>
        <fullName evidence="10">Phosphate transport system permease protein</fullName>
    </recommendedName>
</protein>